<dbReference type="EMBL" id="CP042997">
    <property type="protein sequence ID" value="QEH34966.1"/>
    <property type="molecule type" value="Genomic_DNA"/>
</dbReference>
<name>A0A5B9W2X3_9BACT</name>
<keyword evidence="1" id="KW-0732">Signal</keyword>
<evidence type="ECO:0000256" key="1">
    <source>
        <dbReference type="SAM" id="SignalP"/>
    </source>
</evidence>
<protein>
    <submittedName>
        <fullName evidence="2">56kDa selenium binding protein (SBP56)</fullName>
    </submittedName>
</protein>
<dbReference type="AlphaFoldDB" id="A0A5B9W2X3"/>
<organism evidence="2 3">
    <name type="scientific">Aquisphaera giovannonii</name>
    <dbReference type="NCBI Taxonomy" id="406548"/>
    <lineage>
        <taxon>Bacteria</taxon>
        <taxon>Pseudomonadati</taxon>
        <taxon>Planctomycetota</taxon>
        <taxon>Planctomycetia</taxon>
        <taxon>Isosphaerales</taxon>
        <taxon>Isosphaeraceae</taxon>
        <taxon>Aquisphaera</taxon>
    </lineage>
</organism>
<dbReference type="Proteomes" id="UP000324233">
    <property type="component" value="Chromosome"/>
</dbReference>
<dbReference type="SUPFAM" id="SSF50974">
    <property type="entry name" value="Nitrous oxide reductase, N-terminal domain"/>
    <property type="match status" value="1"/>
</dbReference>
<keyword evidence="3" id="KW-1185">Reference proteome</keyword>
<evidence type="ECO:0000313" key="3">
    <source>
        <dbReference type="Proteomes" id="UP000324233"/>
    </source>
</evidence>
<accession>A0A5B9W2X3</accession>
<dbReference type="KEGG" id="agv:OJF2_35110"/>
<proteinExistence type="predicted"/>
<dbReference type="RefSeq" id="WP_168221864.1">
    <property type="nucleotide sequence ID" value="NZ_CP042997.1"/>
</dbReference>
<dbReference type="InterPro" id="IPR011045">
    <property type="entry name" value="N2O_reductase_N"/>
</dbReference>
<feature type="signal peptide" evidence="1">
    <location>
        <begin position="1"/>
        <end position="27"/>
    </location>
</feature>
<dbReference type="Gene3D" id="2.130.10.10">
    <property type="entry name" value="YVTN repeat-like/Quinoprotein amine dehydrogenase"/>
    <property type="match status" value="1"/>
</dbReference>
<feature type="chain" id="PRO_5022922145" evidence="1">
    <location>
        <begin position="28"/>
        <end position="428"/>
    </location>
</feature>
<dbReference type="InterPro" id="IPR015943">
    <property type="entry name" value="WD40/YVTN_repeat-like_dom_sf"/>
</dbReference>
<gene>
    <name evidence="2" type="ORF">OJF2_35110</name>
</gene>
<reference evidence="2 3" key="1">
    <citation type="submission" date="2019-08" db="EMBL/GenBank/DDBJ databases">
        <title>Deep-cultivation of Planctomycetes and their phenomic and genomic characterization uncovers novel biology.</title>
        <authorList>
            <person name="Wiegand S."/>
            <person name="Jogler M."/>
            <person name="Boedeker C."/>
            <person name="Pinto D."/>
            <person name="Vollmers J."/>
            <person name="Rivas-Marin E."/>
            <person name="Kohn T."/>
            <person name="Peeters S.H."/>
            <person name="Heuer A."/>
            <person name="Rast P."/>
            <person name="Oberbeckmann S."/>
            <person name="Bunk B."/>
            <person name="Jeske O."/>
            <person name="Meyerdierks A."/>
            <person name="Storesund J.E."/>
            <person name="Kallscheuer N."/>
            <person name="Luecker S."/>
            <person name="Lage O.M."/>
            <person name="Pohl T."/>
            <person name="Merkel B.J."/>
            <person name="Hornburger P."/>
            <person name="Mueller R.-W."/>
            <person name="Bruemmer F."/>
            <person name="Labrenz M."/>
            <person name="Spormann A.M."/>
            <person name="Op den Camp H."/>
            <person name="Overmann J."/>
            <person name="Amann R."/>
            <person name="Jetten M.S.M."/>
            <person name="Mascher T."/>
            <person name="Medema M.H."/>
            <person name="Devos D.P."/>
            <person name="Kaster A.-K."/>
            <person name="Ovreas L."/>
            <person name="Rohde M."/>
            <person name="Galperin M.Y."/>
            <person name="Jogler C."/>
        </authorList>
    </citation>
    <scope>NUCLEOTIDE SEQUENCE [LARGE SCALE GENOMIC DNA]</scope>
    <source>
        <strain evidence="2 3">OJF2</strain>
    </source>
</reference>
<evidence type="ECO:0000313" key="2">
    <source>
        <dbReference type="EMBL" id="QEH34966.1"/>
    </source>
</evidence>
<sequence length="428" mass="46082" precursor="true">MTRRRSGPVRRASVLAILFASGLLALASAPAARAHDEGSFLYIWAGHVDHSVPDFLAVVDFDEGSPGYGRVVNVVPLPGPGSTFNEPHHMHLSADKRVLACGGLLSVLSDQPGIFFFDATVPRRPRFLASAADPHSSITDDFLPLPNGGFLVTQMGSADGGSPGRVVEFDARLRRVGSWPARPPANGFNPHGISVRHDLNLMITSDFILPASTLDVVPGPPVLQSTVRVWDFKRRRIVRTIEAPGGVGMMDVRMIPGDPLGRAYSAGMFDGGLYLINPAAGRAARVFDFADVAPHRPAPMGPMPQILQMTGDGSRLITGLFQAGQVVMLDTTIRARPRQVAVADLGPGAGPHNMMLTHDDRRLVVADYFLVEDMFPLASPGKVLLEGDHKVHVLKVGRNALRRDPRFELDFNTAFPGGPARPHGIAIR</sequence>